<dbReference type="InterPro" id="IPR044825">
    <property type="entry name" value="GLK1/2-like"/>
</dbReference>
<dbReference type="EMBL" id="JAVIJP010000009">
    <property type="protein sequence ID" value="KAL3647119.1"/>
    <property type="molecule type" value="Genomic_DNA"/>
</dbReference>
<keyword evidence="3" id="KW-0238">DNA-binding</keyword>
<accession>A0ABD3E1Y7</accession>
<keyword evidence="4" id="KW-0804">Transcription</keyword>
<name>A0ABD3E1Y7_9LAMI</name>
<dbReference type="PROSITE" id="PS51294">
    <property type="entry name" value="HTH_MYB"/>
    <property type="match status" value="1"/>
</dbReference>
<comment type="caution">
    <text evidence="8">The sequence shown here is derived from an EMBL/GenBank/DDBJ whole genome shotgun (WGS) entry which is preliminary data.</text>
</comment>
<evidence type="ECO:0000313" key="8">
    <source>
        <dbReference type="EMBL" id="KAL3647119.1"/>
    </source>
</evidence>
<organism evidence="8 9">
    <name type="scientific">Castilleja foliolosa</name>
    <dbReference type="NCBI Taxonomy" id="1961234"/>
    <lineage>
        <taxon>Eukaryota</taxon>
        <taxon>Viridiplantae</taxon>
        <taxon>Streptophyta</taxon>
        <taxon>Embryophyta</taxon>
        <taxon>Tracheophyta</taxon>
        <taxon>Spermatophyta</taxon>
        <taxon>Magnoliopsida</taxon>
        <taxon>eudicotyledons</taxon>
        <taxon>Gunneridae</taxon>
        <taxon>Pentapetalae</taxon>
        <taxon>asterids</taxon>
        <taxon>lamiids</taxon>
        <taxon>Lamiales</taxon>
        <taxon>Orobanchaceae</taxon>
        <taxon>Pedicularideae</taxon>
        <taxon>Castillejinae</taxon>
        <taxon>Castilleja</taxon>
    </lineage>
</organism>
<dbReference type="GO" id="GO:0005634">
    <property type="term" value="C:nucleus"/>
    <property type="evidence" value="ECO:0007669"/>
    <property type="project" value="UniProtKB-SubCell"/>
</dbReference>
<dbReference type="PANTHER" id="PTHR31312:SF1">
    <property type="entry name" value="TRANSCRIPTION ACTIVATOR GLK1"/>
    <property type="match status" value="1"/>
</dbReference>
<gene>
    <name evidence="8" type="primary">GLK1</name>
    <name evidence="8" type="ORF">CASFOL_008087</name>
</gene>
<dbReference type="NCBIfam" id="TIGR01557">
    <property type="entry name" value="myb_SHAQKYF"/>
    <property type="match status" value="1"/>
</dbReference>
<evidence type="ECO:0000256" key="4">
    <source>
        <dbReference type="ARBA" id="ARBA00023163"/>
    </source>
</evidence>
<dbReference type="Gene3D" id="1.10.10.60">
    <property type="entry name" value="Homeodomain-like"/>
    <property type="match status" value="1"/>
</dbReference>
<feature type="compositionally biased region" description="Basic and acidic residues" evidence="6">
    <location>
        <begin position="31"/>
        <end position="41"/>
    </location>
</feature>
<evidence type="ECO:0000256" key="1">
    <source>
        <dbReference type="ARBA" id="ARBA00004123"/>
    </source>
</evidence>
<feature type="domain" description="HTH myb-type" evidence="7">
    <location>
        <begin position="87"/>
        <end position="146"/>
    </location>
</feature>
<dbReference type="InterPro" id="IPR009057">
    <property type="entry name" value="Homeodomain-like_sf"/>
</dbReference>
<reference evidence="9" key="1">
    <citation type="journal article" date="2024" name="IScience">
        <title>Strigolactones Initiate the Formation of Haustorium-like Structures in Castilleja.</title>
        <authorList>
            <person name="Buerger M."/>
            <person name="Peterson D."/>
            <person name="Chory J."/>
        </authorList>
    </citation>
    <scope>NUCLEOTIDE SEQUENCE [LARGE SCALE GENOMIC DNA]</scope>
</reference>
<feature type="compositionally biased region" description="Polar residues" evidence="6">
    <location>
        <begin position="46"/>
        <end position="66"/>
    </location>
</feature>
<dbReference type="InterPro" id="IPR001005">
    <property type="entry name" value="SANT/Myb"/>
</dbReference>
<keyword evidence="5" id="KW-0539">Nucleus</keyword>
<dbReference type="AlphaFoldDB" id="A0ABD3E1Y7"/>
<evidence type="ECO:0000256" key="2">
    <source>
        <dbReference type="ARBA" id="ARBA00023015"/>
    </source>
</evidence>
<dbReference type="PANTHER" id="PTHR31312">
    <property type="entry name" value="TRANSCRIPTION ACTIVATOR GLK1"/>
    <property type="match status" value="1"/>
</dbReference>
<dbReference type="GO" id="GO:0003677">
    <property type="term" value="F:DNA binding"/>
    <property type="evidence" value="ECO:0007669"/>
    <property type="project" value="UniProtKB-KW"/>
</dbReference>
<dbReference type="SUPFAM" id="SSF46689">
    <property type="entry name" value="Homeodomain-like"/>
    <property type="match status" value="1"/>
</dbReference>
<keyword evidence="2" id="KW-0805">Transcription regulation</keyword>
<dbReference type="Proteomes" id="UP001632038">
    <property type="component" value="Unassembled WGS sequence"/>
</dbReference>
<evidence type="ECO:0000256" key="3">
    <source>
        <dbReference type="ARBA" id="ARBA00023125"/>
    </source>
</evidence>
<dbReference type="InterPro" id="IPR017930">
    <property type="entry name" value="Myb_dom"/>
</dbReference>
<sequence length="359" mass="39365">MDPKIKAELSINAGEKWETSDNATKSVLVDEGNKSNTEEKAPSVSALASPSNLGSGSSLIQGEDTVSNKTEDLAVNKLSSRSNNRSGKKKVKVDWTPELHRRFVQAVEQIGVDKAVPSKILEIMGIDCLTRHNVASHLQKYRSHRKHMLAREAEAATWNRKRQICGTTGRASKGDVNSLTVPTTRFPHLTPMPHHIRPLHVWGHPSADQSLAYMWPGHVASPAWPQACHPPPQPPPGDSYFWYYHHHHLHQDVHAPGMPYYPPHFSNTMFTTPIVSGVPPAPMYRVAPGVGAPIALNGPALPQQPSFDSYPSKESVDAMIGEVLSRPCLPLPLGLKPPSIDSVMVELQRQGISKVPPCV</sequence>
<evidence type="ECO:0000313" key="9">
    <source>
        <dbReference type="Proteomes" id="UP001632038"/>
    </source>
</evidence>
<protein>
    <submittedName>
        <fullName evidence="8">Glucokinase</fullName>
    </submittedName>
</protein>
<dbReference type="FunFam" id="1.10.10.60:FF:000007">
    <property type="entry name" value="Two-component response regulator"/>
    <property type="match status" value="1"/>
</dbReference>
<evidence type="ECO:0000256" key="5">
    <source>
        <dbReference type="ARBA" id="ARBA00023242"/>
    </source>
</evidence>
<comment type="subcellular location">
    <subcellularLocation>
        <location evidence="1">Nucleus</location>
    </subcellularLocation>
</comment>
<dbReference type="InterPro" id="IPR006447">
    <property type="entry name" value="Myb_dom_plants"/>
</dbReference>
<evidence type="ECO:0000259" key="7">
    <source>
        <dbReference type="PROSITE" id="PS51294"/>
    </source>
</evidence>
<dbReference type="Pfam" id="PF00249">
    <property type="entry name" value="Myb_DNA-binding"/>
    <property type="match status" value="1"/>
</dbReference>
<keyword evidence="9" id="KW-1185">Reference proteome</keyword>
<evidence type="ECO:0000256" key="6">
    <source>
        <dbReference type="SAM" id="MobiDB-lite"/>
    </source>
</evidence>
<feature type="region of interest" description="Disordered" evidence="6">
    <location>
        <begin position="1"/>
        <end position="66"/>
    </location>
</feature>
<proteinExistence type="predicted"/>